<keyword evidence="1" id="KW-0472">Membrane</keyword>
<dbReference type="Proteomes" id="UP000314294">
    <property type="component" value="Unassembled WGS sequence"/>
</dbReference>
<feature type="transmembrane region" description="Helical" evidence="1">
    <location>
        <begin position="56"/>
        <end position="73"/>
    </location>
</feature>
<sequence length="76" mass="8254">MEDAGRRGSEYDVVVVVVVVLVRFRRGRKRPPHVGAISGGGREVGRRLMRIAGSPLGQPLTGIGGFIVLFFSHPEK</sequence>
<evidence type="ECO:0000313" key="2">
    <source>
        <dbReference type="EMBL" id="TNN79486.1"/>
    </source>
</evidence>
<dbReference type="AlphaFoldDB" id="A0A4Z2INQ2"/>
<name>A0A4Z2INQ2_9TELE</name>
<protein>
    <submittedName>
        <fullName evidence="2">Uncharacterized protein</fullName>
    </submittedName>
</protein>
<gene>
    <name evidence="2" type="ORF">EYF80_010300</name>
</gene>
<reference evidence="2 3" key="1">
    <citation type="submission" date="2019-03" db="EMBL/GenBank/DDBJ databases">
        <title>First draft genome of Liparis tanakae, snailfish: a comprehensive survey of snailfish specific genes.</title>
        <authorList>
            <person name="Kim W."/>
            <person name="Song I."/>
            <person name="Jeong J.-H."/>
            <person name="Kim D."/>
            <person name="Kim S."/>
            <person name="Ryu S."/>
            <person name="Song J.Y."/>
            <person name="Lee S.K."/>
        </authorList>
    </citation>
    <scope>NUCLEOTIDE SEQUENCE [LARGE SCALE GENOMIC DNA]</scope>
    <source>
        <tissue evidence="2">Muscle</tissue>
    </source>
</reference>
<keyword evidence="1" id="KW-1133">Transmembrane helix</keyword>
<evidence type="ECO:0000256" key="1">
    <source>
        <dbReference type="SAM" id="Phobius"/>
    </source>
</evidence>
<evidence type="ECO:0000313" key="3">
    <source>
        <dbReference type="Proteomes" id="UP000314294"/>
    </source>
</evidence>
<organism evidence="2 3">
    <name type="scientific">Liparis tanakae</name>
    <name type="common">Tanaka's snailfish</name>
    <dbReference type="NCBI Taxonomy" id="230148"/>
    <lineage>
        <taxon>Eukaryota</taxon>
        <taxon>Metazoa</taxon>
        <taxon>Chordata</taxon>
        <taxon>Craniata</taxon>
        <taxon>Vertebrata</taxon>
        <taxon>Euteleostomi</taxon>
        <taxon>Actinopterygii</taxon>
        <taxon>Neopterygii</taxon>
        <taxon>Teleostei</taxon>
        <taxon>Neoteleostei</taxon>
        <taxon>Acanthomorphata</taxon>
        <taxon>Eupercaria</taxon>
        <taxon>Perciformes</taxon>
        <taxon>Cottioidei</taxon>
        <taxon>Cottales</taxon>
        <taxon>Liparidae</taxon>
        <taxon>Liparis</taxon>
    </lineage>
</organism>
<accession>A0A4Z2INQ2</accession>
<dbReference type="EMBL" id="SRLO01000064">
    <property type="protein sequence ID" value="TNN79486.1"/>
    <property type="molecule type" value="Genomic_DNA"/>
</dbReference>
<keyword evidence="3" id="KW-1185">Reference proteome</keyword>
<keyword evidence="1" id="KW-0812">Transmembrane</keyword>
<comment type="caution">
    <text evidence="2">The sequence shown here is derived from an EMBL/GenBank/DDBJ whole genome shotgun (WGS) entry which is preliminary data.</text>
</comment>
<proteinExistence type="predicted"/>